<dbReference type="Proteomes" id="UP000640614">
    <property type="component" value="Unassembled WGS sequence"/>
</dbReference>
<keyword evidence="2" id="KW-1185">Reference proteome</keyword>
<name>A0ABR9TL05_9FLAO</name>
<dbReference type="InterPro" id="IPR036102">
    <property type="entry name" value="OsmC/Ohrsf"/>
</dbReference>
<dbReference type="Pfam" id="PF02566">
    <property type="entry name" value="OsmC"/>
    <property type="match status" value="1"/>
</dbReference>
<organism evidence="1 2">
    <name type="scientific">Flavobacterium hungaricum</name>
    <dbReference type="NCBI Taxonomy" id="2082725"/>
    <lineage>
        <taxon>Bacteria</taxon>
        <taxon>Pseudomonadati</taxon>
        <taxon>Bacteroidota</taxon>
        <taxon>Flavobacteriia</taxon>
        <taxon>Flavobacteriales</taxon>
        <taxon>Flavobacteriaceae</taxon>
        <taxon>Flavobacterium</taxon>
    </lineage>
</organism>
<comment type="caution">
    <text evidence="1">The sequence shown here is derived from an EMBL/GenBank/DDBJ whole genome shotgun (WGS) entry which is preliminary data.</text>
</comment>
<gene>
    <name evidence="1" type="ORF">C4F50_13990</name>
</gene>
<proteinExistence type="predicted"/>
<dbReference type="SUPFAM" id="SSF82784">
    <property type="entry name" value="OsmC-like"/>
    <property type="match status" value="1"/>
</dbReference>
<reference evidence="1 2" key="1">
    <citation type="submission" date="2018-07" db="EMBL/GenBank/DDBJ databases">
        <title>Genome assembly of strain KB82.</title>
        <authorList>
            <person name="Kukolya J."/>
            <person name="Horvath B."/>
            <person name="Nagy I."/>
            <person name="Toth A."/>
        </authorList>
    </citation>
    <scope>NUCLEOTIDE SEQUENCE [LARGE SCALE GENOMIC DNA]</scope>
    <source>
        <strain evidence="1 2">Kb82</strain>
    </source>
</reference>
<dbReference type="InterPro" id="IPR003718">
    <property type="entry name" value="OsmC/Ohr_fam"/>
</dbReference>
<protein>
    <submittedName>
        <fullName evidence="1">Uncharacterized protein</fullName>
    </submittedName>
</protein>
<evidence type="ECO:0000313" key="1">
    <source>
        <dbReference type="EMBL" id="MBE8726046.1"/>
    </source>
</evidence>
<dbReference type="Gene3D" id="3.30.300.20">
    <property type="match status" value="1"/>
</dbReference>
<dbReference type="EMBL" id="PRDM01000003">
    <property type="protein sequence ID" value="MBE8726046.1"/>
    <property type="molecule type" value="Genomic_DNA"/>
</dbReference>
<dbReference type="InterPro" id="IPR015946">
    <property type="entry name" value="KH_dom-like_a/b"/>
</dbReference>
<accession>A0ABR9TL05</accession>
<evidence type="ECO:0000313" key="2">
    <source>
        <dbReference type="Proteomes" id="UP000640614"/>
    </source>
</evidence>
<sequence length="159" mass="18049">MPLKKYIYKRKKSKMEASQEFQVDLHWHENQKAILSAVIFNDAIEVASYSCLKKSDEAAWSAEHLFIASVASSYMTGFFRAAKNKGLTFKNYTSTARASILISDEFSEITDIVIKPIVVIAEKNKINRVLKILSICRDHSLVLKALKVRLHIFPSVIIS</sequence>